<evidence type="ECO:0000313" key="1">
    <source>
        <dbReference type="EMBL" id="KAF0909353.1"/>
    </source>
</evidence>
<protein>
    <submittedName>
        <fullName evidence="1">Uncharacterized protein</fullName>
    </submittedName>
</protein>
<gene>
    <name evidence="1" type="ORF">E2562_035514</name>
</gene>
<keyword evidence="2" id="KW-1185">Reference proteome</keyword>
<comment type="caution">
    <text evidence="1">The sequence shown here is derived from an EMBL/GenBank/DDBJ whole genome shotgun (WGS) entry which is preliminary data.</text>
</comment>
<dbReference type="Proteomes" id="UP000479710">
    <property type="component" value="Unassembled WGS sequence"/>
</dbReference>
<name>A0A6G1DCA7_9ORYZ</name>
<dbReference type="EMBL" id="SPHZ02000007">
    <property type="protein sequence ID" value="KAF0909353.1"/>
    <property type="molecule type" value="Genomic_DNA"/>
</dbReference>
<evidence type="ECO:0000313" key="2">
    <source>
        <dbReference type="Proteomes" id="UP000479710"/>
    </source>
</evidence>
<reference evidence="1 2" key="1">
    <citation type="submission" date="2019-11" db="EMBL/GenBank/DDBJ databases">
        <title>Whole genome sequence of Oryza granulata.</title>
        <authorList>
            <person name="Li W."/>
        </authorList>
    </citation>
    <scope>NUCLEOTIDE SEQUENCE [LARGE SCALE GENOMIC DNA]</scope>
    <source>
        <strain evidence="2">cv. Menghai</strain>
        <tissue evidence="1">Leaf</tissue>
    </source>
</reference>
<sequence>MVTLTPVVIMGVGGSGISSWPPAAASRRSSSRHRLRRGKSVLHAHVVLTAAVGGIHDGGLVQAVDLSVHNEFRLVVEPRLSVSLPMGIVISLDEMFYSGGNSSPHSLLDMLLK</sequence>
<accession>A0A6G1DCA7</accession>
<dbReference type="AlphaFoldDB" id="A0A6G1DCA7"/>
<organism evidence="1 2">
    <name type="scientific">Oryza meyeriana var. granulata</name>
    <dbReference type="NCBI Taxonomy" id="110450"/>
    <lineage>
        <taxon>Eukaryota</taxon>
        <taxon>Viridiplantae</taxon>
        <taxon>Streptophyta</taxon>
        <taxon>Embryophyta</taxon>
        <taxon>Tracheophyta</taxon>
        <taxon>Spermatophyta</taxon>
        <taxon>Magnoliopsida</taxon>
        <taxon>Liliopsida</taxon>
        <taxon>Poales</taxon>
        <taxon>Poaceae</taxon>
        <taxon>BOP clade</taxon>
        <taxon>Oryzoideae</taxon>
        <taxon>Oryzeae</taxon>
        <taxon>Oryzinae</taxon>
        <taxon>Oryza</taxon>
        <taxon>Oryza meyeriana</taxon>
    </lineage>
</organism>
<proteinExistence type="predicted"/>